<protein>
    <recommendedName>
        <fullName evidence="3">FPL domain-containing protein</fullName>
    </recommendedName>
</protein>
<dbReference type="Pfam" id="PF09758">
    <property type="entry name" value="FPL"/>
    <property type="match status" value="1"/>
</dbReference>
<dbReference type="PANTHER" id="PTHR21481:SF0">
    <property type="entry name" value="PROTEIN CLEC16A"/>
    <property type="match status" value="1"/>
</dbReference>
<dbReference type="PANTHER" id="PTHR21481">
    <property type="entry name" value="PROTEIN CLEC16A"/>
    <property type="match status" value="1"/>
</dbReference>
<name>A0AA36JBA6_9DINO</name>
<feature type="compositionally biased region" description="Low complexity" evidence="2">
    <location>
        <begin position="134"/>
        <end position="149"/>
    </location>
</feature>
<sequence length="273" mass="29846">MLLDSGFGQIRKATACLVWSETHDSSLFNLFCEHTMLAGFVAALRAASPVPVKLQILQTLSILVQNAQRDTSFIYLLSQGLLNDFFDDPPANMDEEALAYFITLLKGIAFRLDGQLALLCLQRNPRRGCGYEGATPSTSSASPTATPSPSEGPSLRMPIFERSVRLIGHPDPMVQTSARSAALRLLSFEGPVKGAVEPAAAGERAFRAFRAFRASMKAGAGGNLSHEQLAQSRKEAAGASWRRRWLRWPVNSTSGTRRPLWRSFWTSRGTSST</sequence>
<keyword evidence="1" id="KW-0072">Autophagy</keyword>
<dbReference type="InterPro" id="IPR039272">
    <property type="entry name" value="CLEC16A/TT9"/>
</dbReference>
<evidence type="ECO:0000256" key="1">
    <source>
        <dbReference type="ARBA" id="ARBA00023006"/>
    </source>
</evidence>
<keyword evidence="5" id="KW-1185">Reference proteome</keyword>
<dbReference type="Proteomes" id="UP001178507">
    <property type="component" value="Unassembled WGS sequence"/>
</dbReference>
<comment type="caution">
    <text evidence="4">The sequence shown here is derived from an EMBL/GenBank/DDBJ whole genome shotgun (WGS) entry which is preliminary data.</text>
</comment>
<dbReference type="GO" id="GO:0005770">
    <property type="term" value="C:late endosome"/>
    <property type="evidence" value="ECO:0007669"/>
    <property type="project" value="TreeGrafter"/>
</dbReference>
<dbReference type="GO" id="GO:0005794">
    <property type="term" value="C:Golgi apparatus"/>
    <property type="evidence" value="ECO:0007669"/>
    <property type="project" value="TreeGrafter"/>
</dbReference>
<dbReference type="GO" id="GO:0007034">
    <property type="term" value="P:vacuolar transport"/>
    <property type="evidence" value="ECO:0007669"/>
    <property type="project" value="TreeGrafter"/>
</dbReference>
<feature type="domain" description="FPL" evidence="3">
    <location>
        <begin position="10"/>
        <end position="121"/>
    </location>
</feature>
<dbReference type="EMBL" id="CAUJNA010003435">
    <property type="protein sequence ID" value="CAJ1401919.1"/>
    <property type="molecule type" value="Genomic_DNA"/>
</dbReference>
<reference evidence="4" key="1">
    <citation type="submission" date="2023-08" db="EMBL/GenBank/DDBJ databases">
        <authorList>
            <person name="Chen Y."/>
            <person name="Shah S."/>
            <person name="Dougan E. K."/>
            <person name="Thang M."/>
            <person name="Chan C."/>
        </authorList>
    </citation>
    <scope>NUCLEOTIDE SEQUENCE</scope>
</reference>
<organism evidence="4 5">
    <name type="scientific">Effrenium voratum</name>
    <dbReference type="NCBI Taxonomy" id="2562239"/>
    <lineage>
        <taxon>Eukaryota</taxon>
        <taxon>Sar</taxon>
        <taxon>Alveolata</taxon>
        <taxon>Dinophyceae</taxon>
        <taxon>Suessiales</taxon>
        <taxon>Symbiodiniaceae</taxon>
        <taxon>Effrenium</taxon>
    </lineage>
</organism>
<dbReference type="GO" id="GO:0006914">
    <property type="term" value="P:autophagy"/>
    <property type="evidence" value="ECO:0007669"/>
    <property type="project" value="UniProtKB-KW"/>
</dbReference>
<evidence type="ECO:0000313" key="5">
    <source>
        <dbReference type="Proteomes" id="UP001178507"/>
    </source>
</evidence>
<feature type="region of interest" description="Disordered" evidence="2">
    <location>
        <begin position="130"/>
        <end position="154"/>
    </location>
</feature>
<dbReference type="AlphaFoldDB" id="A0AA36JBA6"/>
<accession>A0AA36JBA6</accession>
<dbReference type="GO" id="GO:0016197">
    <property type="term" value="P:endosomal transport"/>
    <property type="evidence" value="ECO:0007669"/>
    <property type="project" value="TreeGrafter"/>
</dbReference>
<evidence type="ECO:0000259" key="3">
    <source>
        <dbReference type="Pfam" id="PF09758"/>
    </source>
</evidence>
<evidence type="ECO:0000256" key="2">
    <source>
        <dbReference type="SAM" id="MobiDB-lite"/>
    </source>
</evidence>
<gene>
    <name evidence="4" type="ORF">EVOR1521_LOCUS24948</name>
</gene>
<evidence type="ECO:0000313" key="4">
    <source>
        <dbReference type="EMBL" id="CAJ1401919.1"/>
    </source>
</evidence>
<dbReference type="InterPro" id="IPR019155">
    <property type="entry name" value="CLEC16A/TT9_N"/>
</dbReference>
<dbReference type="GO" id="GO:1901096">
    <property type="term" value="P:regulation of autophagosome maturation"/>
    <property type="evidence" value="ECO:0007669"/>
    <property type="project" value="TreeGrafter"/>
</dbReference>
<proteinExistence type="predicted"/>